<dbReference type="InterPro" id="IPR027806">
    <property type="entry name" value="HARBI1_dom"/>
</dbReference>
<sequence length="92" mass="10401">MDPTITIARGRTVSPPYCQAPTDFFSDDQYLLADSAFTATTTVVPAFKRARNRGLTEEQHDFNRHLSGVRVGIENFIGLFKNRFESLKGRSF</sequence>
<name>A0A0L0UHE3_9BASI</name>
<dbReference type="Proteomes" id="UP000054564">
    <property type="component" value="Unassembled WGS sequence"/>
</dbReference>
<gene>
    <name evidence="4" type="ORF">PSTG_20168</name>
</gene>
<comment type="caution">
    <text evidence="4">The sequence shown here is derived from an EMBL/GenBank/DDBJ whole genome shotgun (WGS) entry which is preliminary data.</text>
</comment>
<dbReference type="AlphaFoldDB" id="A0A0L0UHE3"/>
<evidence type="ECO:0000313" key="4">
    <source>
        <dbReference type="EMBL" id="KNE86471.1"/>
    </source>
</evidence>
<evidence type="ECO:0000256" key="1">
    <source>
        <dbReference type="ARBA" id="ARBA00001968"/>
    </source>
</evidence>
<protein>
    <recommendedName>
        <fullName evidence="3">DDE Tnp4 domain-containing protein</fullName>
    </recommendedName>
</protein>
<dbReference type="EMBL" id="AJIL01009538">
    <property type="protein sequence ID" value="KNE86471.1"/>
    <property type="molecule type" value="Genomic_DNA"/>
</dbReference>
<evidence type="ECO:0000313" key="5">
    <source>
        <dbReference type="Proteomes" id="UP000054564"/>
    </source>
</evidence>
<keyword evidence="2" id="KW-0479">Metal-binding</keyword>
<evidence type="ECO:0000259" key="3">
    <source>
        <dbReference type="Pfam" id="PF13359"/>
    </source>
</evidence>
<accession>A0A0L0UHE3</accession>
<organism evidence="4 5">
    <name type="scientific">Puccinia striiformis f. sp. tritici PST-78</name>
    <dbReference type="NCBI Taxonomy" id="1165861"/>
    <lineage>
        <taxon>Eukaryota</taxon>
        <taxon>Fungi</taxon>
        <taxon>Dikarya</taxon>
        <taxon>Basidiomycota</taxon>
        <taxon>Pucciniomycotina</taxon>
        <taxon>Pucciniomycetes</taxon>
        <taxon>Pucciniales</taxon>
        <taxon>Pucciniaceae</taxon>
        <taxon>Puccinia</taxon>
    </lineage>
</organism>
<dbReference type="GO" id="GO:0046872">
    <property type="term" value="F:metal ion binding"/>
    <property type="evidence" value="ECO:0007669"/>
    <property type="project" value="UniProtKB-KW"/>
</dbReference>
<comment type="cofactor">
    <cofactor evidence="1">
        <name>a divalent metal cation</name>
        <dbReference type="ChEBI" id="CHEBI:60240"/>
    </cofactor>
</comment>
<keyword evidence="5" id="KW-1185">Reference proteome</keyword>
<feature type="domain" description="DDE Tnp4" evidence="3">
    <location>
        <begin position="24"/>
        <end position="90"/>
    </location>
</feature>
<evidence type="ECO:0000256" key="2">
    <source>
        <dbReference type="ARBA" id="ARBA00022723"/>
    </source>
</evidence>
<dbReference type="Pfam" id="PF13359">
    <property type="entry name" value="DDE_Tnp_4"/>
    <property type="match status" value="1"/>
</dbReference>
<reference evidence="5" key="1">
    <citation type="submission" date="2014-03" db="EMBL/GenBank/DDBJ databases">
        <title>The Genome Sequence of Puccinia striiformis f. sp. tritici PST-78.</title>
        <authorList>
            <consortium name="The Broad Institute Genome Sequencing Platform"/>
            <person name="Cuomo C."/>
            <person name="Hulbert S."/>
            <person name="Chen X."/>
            <person name="Walker B."/>
            <person name="Young S.K."/>
            <person name="Zeng Q."/>
            <person name="Gargeya S."/>
            <person name="Fitzgerald M."/>
            <person name="Haas B."/>
            <person name="Abouelleil A."/>
            <person name="Alvarado L."/>
            <person name="Arachchi H.M."/>
            <person name="Berlin A.M."/>
            <person name="Chapman S.B."/>
            <person name="Goldberg J."/>
            <person name="Griggs A."/>
            <person name="Gujja S."/>
            <person name="Hansen M."/>
            <person name="Howarth C."/>
            <person name="Imamovic A."/>
            <person name="Larimer J."/>
            <person name="McCowan C."/>
            <person name="Montmayeur A."/>
            <person name="Murphy C."/>
            <person name="Neiman D."/>
            <person name="Pearson M."/>
            <person name="Priest M."/>
            <person name="Roberts A."/>
            <person name="Saif S."/>
            <person name="Shea T."/>
            <person name="Sisk P."/>
            <person name="Sykes S."/>
            <person name="Wortman J."/>
            <person name="Nusbaum C."/>
            <person name="Birren B."/>
        </authorList>
    </citation>
    <scope>NUCLEOTIDE SEQUENCE [LARGE SCALE GENOMIC DNA]</scope>
    <source>
        <strain evidence="5">race PST-78</strain>
    </source>
</reference>
<proteinExistence type="predicted"/>